<evidence type="ECO:0000313" key="5">
    <source>
        <dbReference type="Proteomes" id="UP000314986"/>
    </source>
</evidence>
<keyword evidence="1" id="KW-0677">Repeat</keyword>
<dbReference type="STRING" id="7868.ENSCMIP00000009894"/>
<organism evidence="4 5">
    <name type="scientific">Callorhinchus milii</name>
    <name type="common">Ghost shark</name>
    <dbReference type="NCBI Taxonomy" id="7868"/>
    <lineage>
        <taxon>Eukaryota</taxon>
        <taxon>Metazoa</taxon>
        <taxon>Chordata</taxon>
        <taxon>Craniata</taxon>
        <taxon>Vertebrata</taxon>
        <taxon>Chondrichthyes</taxon>
        <taxon>Holocephali</taxon>
        <taxon>Chimaeriformes</taxon>
        <taxon>Callorhinchidae</taxon>
        <taxon>Callorhinchus</taxon>
    </lineage>
</organism>
<dbReference type="InParanoid" id="A0A4W3HK17"/>
<dbReference type="SUPFAM" id="SSF48403">
    <property type="entry name" value="Ankyrin repeat"/>
    <property type="match status" value="1"/>
</dbReference>
<dbReference type="Ensembl" id="ENSCMIT00000010159.1">
    <property type="protein sequence ID" value="ENSCMIP00000009894.1"/>
    <property type="gene ID" value="ENSCMIG00000005218.1"/>
</dbReference>
<evidence type="ECO:0000256" key="3">
    <source>
        <dbReference type="PROSITE-ProRule" id="PRU00023"/>
    </source>
</evidence>
<reference evidence="4" key="4">
    <citation type="submission" date="2025-08" db="UniProtKB">
        <authorList>
            <consortium name="Ensembl"/>
        </authorList>
    </citation>
    <scope>IDENTIFICATION</scope>
</reference>
<dbReference type="Proteomes" id="UP000314986">
    <property type="component" value="Unassembled WGS sequence"/>
</dbReference>
<reference evidence="5" key="3">
    <citation type="journal article" date="2014" name="Nature">
        <title>Elephant shark genome provides unique insights into gnathostome evolution.</title>
        <authorList>
            <consortium name="International Elephant Shark Genome Sequencing Consortium"/>
            <person name="Venkatesh B."/>
            <person name="Lee A.P."/>
            <person name="Ravi V."/>
            <person name="Maurya A.K."/>
            <person name="Lian M.M."/>
            <person name="Swann J.B."/>
            <person name="Ohta Y."/>
            <person name="Flajnik M.F."/>
            <person name="Sutoh Y."/>
            <person name="Kasahara M."/>
            <person name="Hoon S."/>
            <person name="Gangu V."/>
            <person name="Roy S.W."/>
            <person name="Irimia M."/>
            <person name="Korzh V."/>
            <person name="Kondrychyn I."/>
            <person name="Lim Z.W."/>
            <person name="Tay B.H."/>
            <person name="Tohari S."/>
            <person name="Kong K.W."/>
            <person name="Ho S."/>
            <person name="Lorente-Galdos B."/>
            <person name="Quilez J."/>
            <person name="Marques-Bonet T."/>
            <person name="Raney B.J."/>
            <person name="Ingham P.W."/>
            <person name="Tay A."/>
            <person name="Hillier L.W."/>
            <person name="Minx P."/>
            <person name="Boehm T."/>
            <person name="Wilson R.K."/>
            <person name="Brenner S."/>
            <person name="Warren W.C."/>
        </authorList>
    </citation>
    <scope>NUCLEOTIDE SEQUENCE [LARGE SCALE GENOMIC DNA]</scope>
</reference>
<dbReference type="Pfam" id="PF12796">
    <property type="entry name" value="Ank_2"/>
    <property type="match status" value="1"/>
</dbReference>
<dbReference type="Gene3D" id="1.25.40.20">
    <property type="entry name" value="Ankyrin repeat-containing domain"/>
    <property type="match status" value="1"/>
</dbReference>
<dbReference type="InterPro" id="IPR002110">
    <property type="entry name" value="Ankyrin_rpt"/>
</dbReference>
<proteinExistence type="predicted"/>
<feature type="repeat" description="ANK" evidence="3">
    <location>
        <begin position="103"/>
        <end position="135"/>
    </location>
</feature>
<dbReference type="AlphaFoldDB" id="A0A4W3HK17"/>
<feature type="repeat" description="ANK" evidence="3">
    <location>
        <begin position="70"/>
        <end position="102"/>
    </location>
</feature>
<accession>A0A4W3HK17</accession>
<dbReference type="PROSITE" id="PS50088">
    <property type="entry name" value="ANK_REPEAT"/>
    <property type="match status" value="3"/>
</dbReference>
<dbReference type="GeneTree" id="ENSGT00940000153969"/>
<reference evidence="5" key="1">
    <citation type="journal article" date="2006" name="Science">
        <title>Ancient noncoding elements conserved in the human genome.</title>
        <authorList>
            <person name="Venkatesh B."/>
            <person name="Kirkness E.F."/>
            <person name="Loh Y.H."/>
            <person name="Halpern A.L."/>
            <person name="Lee A.P."/>
            <person name="Johnson J."/>
            <person name="Dandona N."/>
            <person name="Viswanathan L.D."/>
            <person name="Tay A."/>
            <person name="Venter J.C."/>
            <person name="Strausberg R.L."/>
            <person name="Brenner S."/>
        </authorList>
    </citation>
    <scope>NUCLEOTIDE SEQUENCE [LARGE SCALE GENOMIC DNA]</scope>
</reference>
<name>A0A4W3HK17_CALMI</name>
<reference evidence="5" key="2">
    <citation type="journal article" date="2007" name="PLoS Biol.">
        <title>Survey sequencing and comparative analysis of the elephant shark (Callorhinchus milii) genome.</title>
        <authorList>
            <person name="Venkatesh B."/>
            <person name="Kirkness E.F."/>
            <person name="Loh Y.H."/>
            <person name="Halpern A.L."/>
            <person name="Lee A.P."/>
            <person name="Johnson J."/>
            <person name="Dandona N."/>
            <person name="Viswanathan L.D."/>
            <person name="Tay A."/>
            <person name="Venter J.C."/>
            <person name="Strausberg R.L."/>
            <person name="Brenner S."/>
        </authorList>
    </citation>
    <scope>NUCLEOTIDE SEQUENCE [LARGE SCALE GENOMIC DNA]</scope>
</reference>
<feature type="repeat" description="ANK" evidence="3">
    <location>
        <begin position="41"/>
        <end position="69"/>
    </location>
</feature>
<evidence type="ECO:0000256" key="1">
    <source>
        <dbReference type="ARBA" id="ARBA00022737"/>
    </source>
</evidence>
<reference evidence="4" key="5">
    <citation type="submission" date="2025-09" db="UniProtKB">
        <authorList>
            <consortium name="Ensembl"/>
        </authorList>
    </citation>
    <scope>IDENTIFICATION</scope>
</reference>
<sequence length="205" mass="22290">HHISMNTFTKALNCLDVQTSQNAVDSLNHLIWSGGSIPCAPLLLAVIGGHVDCIKFLIHKGANVNCVDDRGQSPLYIAAVNRNLNCIQILLQAAAKPNGSAHNRCTPLFFATRDGEVDIMRELINHGADINSAVHLSPKLYPNTLINYPTSGGGAEEWRDLKTRVRILKSILSGTGSQCSLARTGVIGERSLVRVRMRVAEFLII</sequence>
<evidence type="ECO:0000313" key="4">
    <source>
        <dbReference type="Ensembl" id="ENSCMIP00000009894.1"/>
    </source>
</evidence>
<protein>
    <submittedName>
        <fullName evidence="4">Uncharacterized protein</fullName>
    </submittedName>
</protein>
<dbReference type="PROSITE" id="PS50297">
    <property type="entry name" value="ANK_REP_REGION"/>
    <property type="match status" value="3"/>
</dbReference>
<evidence type="ECO:0000256" key="2">
    <source>
        <dbReference type="ARBA" id="ARBA00023043"/>
    </source>
</evidence>
<dbReference type="PANTHER" id="PTHR24171:SF9">
    <property type="entry name" value="ANKYRIN REPEAT DOMAIN-CONTAINING PROTEIN 39"/>
    <property type="match status" value="1"/>
</dbReference>
<keyword evidence="2 3" id="KW-0040">ANK repeat</keyword>
<dbReference type="SMART" id="SM00248">
    <property type="entry name" value="ANK"/>
    <property type="match status" value="3"/>
</dbReference>
<keyword evidence="5" id="KW-1185">Reference proteome</keyword>
<dbReference type="InterPro" id="IPR036770">
    <property type="entry name" value="Ankyrin_rpt-contain_sf"/>
</dbReference>
<dbReference type="PANTHER" id="PTHR24171">
    <property type="entry name" value="ANKYRIN REPEAT DOMAIN-CONTAINING PROTEIN 39-RELATED"/>
    <property type="match status" value="1"/>
</dbReference>